<sequence>MGLIESLELGLVTALTLENLFYCFVGVSVGMIVGVLPGIGHLAAISLLMPLTFHVPATAALVMLAGIYYGAQYGGSIASILLNLPGTASSAVICLDGYPMAQKGRAGSALMITTIASFFGSCVAIIVLIFLAPPLARIAMNFQSADYFSMMVLGLVAAGSISQGKPAMGLASMLLGLIIGLVGIDVNSGAMRLTFGMPELMDGVSIIVIAMALFGVTEVIASVGNGFGAGGKSTTVTWGTLMPTRDEWRQTPWPLVRGAAVGTGVGLLPGTGGGSMASFMAYAVEKRASRRPETFGTGNVAGITAPESANNAAAQSAFIPTLTLGIPGDAIMALMLGALLIHGIAPGPRVVTESPDLFWGLVVSFLIGNLMLLILNIPLIQLWVRILQIPYRLLFPAIILLICVGVYSLERSVFDVLLVAGMSAVGFVLMRLGFEAAPLLLGFILGPMLEENLRRSLLLSRGDPMIFLERPVSATFLGLSVLMLAWVLWGVVRPQRPADETTTSKSMRESMK</sequence>
<feature type="transmembrane region" description="Helical" evidence="1">
    <location>
        <begin position="168"/>
        <end position="184"/>
    </location>
</feature>
<evidence type="ECO:0000313" key="4">
    <source>
        <dbReference type="Proteomes" id="UP000023430"/>
    </source>
</evidence>
<dbReference type="eggNOG" id="COG3333">
    <property type="taxonomic scope" value="Bacteria"/>
</dbReference>
<keyword evidence="4" id="KW-1185">Reference proteome</keyword>
<feature type="transmembrane region" description="Helical" evidence="1">
    <location>
        <begin position="51"/>
        <end position="71"/>
    </location>
</feature>
<protein>
    <recommendedName>
        <fullName evidence="2">DUF112 domain-containing protein</fullName>
    </recommendedName>
</protein>
<feature type="transmembrane region" description="Helical" evidence="1">
    <location>
        <begin position="20"/>
        <end position="39"/>
    </location>
</feature>
<proteinExistence type="predicted"/>
<feature type="transmembrane region" description="Helical" evidence="1">
    <location>
        <begin position="467"/>
        <end position="489"/>
    </location>
</feature>
<dbReference type="STRING" id="1449351.RISW2_03315"/>
<evidence type="ECO:0000256" key="1">
    <source>
        <dbReference type="SAM" id="Phobius"/>
    </source>
</evidence>
<dbReference type="InterPro" id="IPR002823">
    <property type="entry name" value="DUF112_TM"/>
</dbReference>
<dbReference type="RefSeq" id="WP_051491917.1">
    <property type="nucleotide sequence ID" value="NZ_JAME01000013.1"/>
</dbReference>
<organism evidence="3 4">
    <name type="scientific">Roseivivax isoporae LMG 25204</name>
    <dbReference type="NCBI Taxonomy" id="1449351"/>
    <lineage>
        <taxon>Bacteria</taxon>
        <taxon>Pseudomonadati</taxon>
        <taxon>Pseudomonadota</taxon>
        <taxon>Alphaproteobacteria</taxon>
        <taxon>Rhodobacterales</taxon>
        <taxon>Roseobacteraceae</taxon>
        <taxon>Roseivivax</taxon>
    </lineage>
</organism>
<feature type="transmembrane region" description="Helical" evidence="1">
    <location>
        <begin position="389"/>
        <end position="409"/>
    </location>
</feature>
<keyword evidence="1" id="KW-1133">Transmembrane helix</keyword>
<dbReference type="Proteomes" id="UP000023430">
    <property type="component" value="Unassembled WGS sequence"/>
</dbReference>
<dbReference type="Pfam" id="PF01970">
    <property type="entry name" value="TctA"/>
    <property type="match status" value="1"/>
</dbReference>
<evidence type="ECO:0000259" key="2">
    <source>
        <dbReference type="Pfam" id="PF01970"/>
    </source>
</evidence>
<gene>
    <name evidence="3" type="ORF">RISW2_03315</name>
</gene>
<keyword evidence="1" id="KW-0812">Transmembrane</keyword>
<dbReference type="AlphaFoldDB" id="X7F8D0"/>
<dbReference type="PANTHER" id="PTHR35342">
    <property type="entry name" value="TRICARBOXYLIC TRANSPORT PROTEIN"/>
    <property type="match status" value="1"/>
</dbReference>
<feature type="transmembrane region" description="Helical" evidence="1">
    <location>
        <begin position="357"/>
        <end position="377"/>
    </location>
</feature>
<comment type="caution">
    <text evidence="3">The sequence shown here is derived from an EMBL/GenBank/DDBJ whole genome shotgun (WGS) entry which is preliminary data.</text>
</comment>
<feature type="transmembrane region" description="Helical" evidence="1">
    <location>
        <begin position="144"/>
        <end position="161"/>
    </location>
</feature>
<dbReference type="OrthoDB" id="9791872at2"/>
<keyword evidence="1" id="KW-0472">Membrane</keyword>
<accession>X7F8D0</accession>
<evidence type="ECO:0000313" key="3">
    <source>
        <dbReference type="EMBL" id="ETX28983.1"/>
    </source>
</evidence>
<feature type="domain" description="DUF112" evidence="2">
    <location>
        <begin position="20"/>
        <end position="441"/>
    </location>
</feature>
<feature type="transmembrane region" description="Helical" evidence="1">
    <location>
        <begin position="421"/>
        <end position="446"/>
    </location>
</feature>
<reference evidence="3 4" key="1">
    <citation type="submission" date="2014-01" db="EMBL/GenBank/DDBJ databases">
        <title>Roseivivax isoporae LMG 25204 Genome Sequencing.</title>
        <authorList>
            <person name="Lai Q."/>
            <person name="Li G."/>
            <person name="Shao Z."/>
        </authorList>
    </citation>
    <scope>NUCLEOTIDE SEQUENCE [LARGE SCALE GENOMIC DNA]</scope>
    <source>
        <strain evidence="3 4">LMG 25204</strain>
    </source>
</reference>
<dbReference type="PATRIC" id="fig|1449351.3.peg.2029"/>
<dbReference type="PANTHER" id="PTHR35342:SF5">
    <property type="entry name" value="TRICARBOXYLIC TRANSPORT PROTEIN"/>
    <property type="match status" value="1"/>
</dbReference>
<name>X7F8D0_9RHOB</name>
<feature type="transmembrane region" description="Helical" evidence="1">
    <location>
        <begin position="110"/>
        <end position="132"/>
    </location>
</feature>
<feature type="transmembrane region" description="Helical" evidence="1">
    <location>
        <begin position="324"/>
        <end position="345"/>
    </location>
</feature>
<feature type="transmembrane region" description="Helical" evidence="1">
    <location>
        <begin position="77"/>
        <end position="98"/>
    </location>
</feature>
<dbReference type="EMBL" id="JAME01000013">
    <property type="protein sequence ID" value="ETX28983.1"/>
    <property type="molecule type" value="Genomic_DNA"/>
</dbReference>
<feature type="transmembrane region" description="Helical" evidence="1">
    <location>
        <begin position="204"/>
        <end position="223"/>
    </location>
</feature>